<feature type="compositionally biased region" description="Basic and acidic residues" evidence="1">
    <location>
        <begin position="41"/>
        <end position="50"/>
    </location>
</feature>
<dbReference type="AlphaFoldDB" id="A0A0D7ATF2"/>
<dbReference type="OrthoDB" id="3033562at2759"/>
<evidence type="ECO:0000256" key="1">
    <source>
        <dbReference type="SAM" id="MobiDB-lite"/>
    </source>
</evidence>
<feature type="compositionally biased region" description="Basic and acidic residues" evidence="1">
    <location>
        <begin position="102"/>
        <end position="119"/>
    </location>
</feature>
<protein>
    <recommendedName>
        <fullName evidence="3">DUF6535 domain-containing protein</fullName>
    </recommendedName>
</protein>
<organism evidence="4 5">
    <name type="scientific">Cylindrobasidium torrendii FP15055 ss-10</name>
    <dbReference type="NCBI Taxonomy" id="1314674"/>
    <lineage>
        <taxon>Eukaryota</taxon>
        <taxon>Fungi</taxon>
        <taxon>Dikarya</taxon>
        <taxon>Basidiomycota</taxon>
        <taxon>Agaricomycotina</taxon>
        <taxon>Agaricomycetes</taxon>
        <taxon>Agaricomycetidae</taxon>
        <taxon>Agaricales</taxon>
        <taxon>Marasmiineae</taxon>
        <taxon>Physalacriaceae</taxon>
        <taxon>Cylindrobasidium</taxon>
    </lineage>
</organism>
<feature type="compositionally biased region" description="Acidic residues" evidence="1">
    <location>
        <begin position="57"/>
        <end position="74"/>
    </location>
</feature>
<keyword evidence="2" id="KW-1133">Transmembrane helix</keyword>
<feature type="transmembrane region" description="Helical" evidence="2">
    <location>
        <begin position="168"/>
        <end position="187"/>
    </location>
</feature>
<evidence type="ECO:0000256" key="2">
    <source>
        <dbReference type="SAM" id="Phobius"/>
    </source>
</evidence>
<dbReference type="InterPro" id="IPR045338">
    <property type="entry name" value="DUF6535"/>
</dbReference>
<feature type="region of interest" description="Disordered" evidence="1">
    <location>
        <begin position="102"/>
        <end position="122"/>
    </location>
</feature>
<sequence length="190" mass="21333">MPGNSKRFVNRGIQVPSSMDDHRDEGDMDSVELVSPGVRSAESERSKDCVSHAVSVEEVEDEGSEDEEDSDEEEAHQKPTKVAFNPIPVPSEAIKETRFGLKKEKMSGRKKEKELKEPDIPSPYDYTKKYARDKRYEELHQDARVWLAYNDEAAIFDNDMVGEAADSLDILLVFAGLFSAVLTTFVAQTS</sequence>
<feature type="domain" description="DUF6535" evidence="3">
    <location>
        <begin position="146"/>
        <end position="189"/>
    </location>
</feature>
<evidence type="ECO:0000313" key="5">
    <source>
        <dbReference type="Proteomes" id="UP000054007"/>
    </source>
</evidence>
<evidence type="ECO:0000259" key="3">
    <source>
        <dbReference type="Pfam" id="PF20153"/>
    </source>
</evidence>
<keyword evidence="2" id="KW-0472">Membrane</keyword>
<feature type="non-terminal residue" evidence="4">
    <location>
        <position position="190"/>
    </location>
</feature>
<keyword evidence="2" id="KW-0812">Transmembrane</keyword>
<dbReference type="Proteomes" id="UP000054007">
    <property type="component" value="Unassembled WGS sequence"/>
</dbReference>
<feature type="region of interest" description="Disordered" evidence="1">
    <location>
        <begin position="1"/>
        <end position="89"/>
    </location>
</feature>
<dbReference type="Pfam" id="PF20153">
    <property type="entry name" value="DUF6535"/>
    <property type="match status" value="1"/>
</dbReference>
<name>A0A0D7ATF2_9AGAR</name>
<accession>A0A0D7ATF2</accession>
<reference evidence="4 5" key="1">
    <citation type="journal article" date="2015" name="Fungal Genet. Biol.">
        <title>Evolution of novel wood decay mechanisms in Agaricales revealed by the genome sequences of Fistulina hepatica and Cylindrobasidium torrendii.</title>
        <authorList>
            <person name="Floudas D."/>
            <person name="Held B.W."/>
            <person name="Riley R."/>
            <person name="Nagy L.G."/>
            <person name="Koehler G."/>
            <person name="Ransdell A.S."/>
            <person name="Younus H."/>
            <person name="Chow J."/>
            <person name="Chiniquy J."/>
            <person name="Lipzen A."/>
            <person name="Tritt A."/>
            <person name="Sun H."/>
            <person name="Haridas S."/>
            <person name="LaButti K."/>
            <person name="Ohm R.A."/>
            <person name="Kues U."/>
            <person name="Blanchette R.A."/>
            <person name="Grigoriev I.V."/>
            <person name="Minto R.E."/>
            <person name="Hibbett D.S."/>
        </authorList>
    </citation>
    <scope>NUCLEOTIDE SEQUENCE [LARGE SCALE GENOMIC DNA]</scope>
    <source>
        <strain evidence="4 5">FP15055 ss-10</strain>
    </source>
</reference>
<gene>
    <name evidence="4" type="ORF">CYLTODRAFT_460003</name>
</gene>
<dbReference type="EMBL" id="KN880992">
    <property type="protein sequence ID" value="KIY61265.1"/>
    <property type="molecule type" value="Genomic_DNA"/>
</dbReference>
<keyword evidence="5" id="KW-1185">Reference proteome</keyword>
<evidence type="ECO:0000313" key="4">
    <source>
        <dbReference type="EMBL" id="KIY61265.1"/>
    </source>
</evidence>
<proteinExistence type="predicted"/>